<dbReference type="PANTHER" id="PTHR43685:SF3">
    <property type="entry name" value="SLR2126 PROTEIN"/>
    <property type="match status" value="1"/>
</dbReference>
<gene>
    <name evidence="3" type="ORF">METZ01_LOCUS5843</name>
</gene>
<organism evidence="3">
    <name type="scientific">marine metagenome</name>
    <dbReference type="NCBI Taxonomy" id="408172"/>
    <lineage>
        <taxon>unclassified sequences</taxon>
        <taxon>metagenomes</taxon>
        <taxon>ecological metagenomes</taxon>
    </lineage>
</organism>
<dbReference type="Pfam" id="PF00535">
    <property type="entry name" value="Glycos_transf_2"/>
    <property type="match status" value="1"/>
</dbReference>
<dbReference type="SUPFAM" id="SSF53448">
    <property type="entry name" value="Nucleotide-diphospho-sugar transferases"/>
    <property type="match status" value="1"/>
</dbReference>
<name>A0A381NF13_9ZZZZ</name>
<dbReference type="PANTHER" id="PTHR43685">
    <property type="entry name" value="GLYCOSYLTRANSFERASE"/>
    <property type="match status" value="1"/>
</dbReference>
<dbReference type="EMBL" id="UINC01000307">
    <property type="protein sequence ID" value="SUZ52989.1"/>
    <property type="molecule type" value="Genomic_DNA"/>
</dbReference>
<evidence type="ECO:0000256" key="1">
    <source>
        <dbReference type="SAM" id="Phobius"/>
    </source>
</evidence>
<dbReference type="AlphaFoldDB" id="A0A381NF13"/>
<dbReference type="InterPro" id="IPR029044">
    <property type="entry name" value="Nucleotide-diphossugar_trans"/>
</dbReference>
<feature type="domain" description="Glycosyltransferase 2-like" evidence="2">
    <location>
        <begin position="24"/>
        <end position="155"/>
    </location>
</feature>
<dbReference type="CDD" id="cd00761">
    <property type="entry name" value="Glyco_tranf_GTA_type"/>
    <property type="match status" value="1"/>
</dbReference>
<evidence type="ECO:0000259" key="2">
    <source>
        <dbReference type="Pfam" id="PF00535"/>
    </source>
</evidence>
<feature type="transmembrane region" description="Helical" evidence="1">
    <location>
        <begin position="323"/>
        <end position="342"/>
    </location>
</feature>
<reference evidence="3" key="1">
    <citation type="submission" date="2018-05" db="EMBL/GenBank/DDBJ databases">
        <authorList>
            <person name="Lanie J.A."/>
            <person name="Ng W.-L."/>
            <person name="Kazmierczak K.M."/>
            <person name="Andrzejewski T.M."/>
            <person name="Davidsen T.M."/>
            <person name="Wayne K.J."/>
            <person name="Tettelin H."/>
            <person name="Glass J.I."/>
            <person name="Rusch D."/>
            <person name="Podicherti R."/>
            <person name="Tsui H.-C.T."/>
            <person name="Winkler M.E."/>
        </authorList>
    </citation>
    <scope>NUCLEOTIDE SEQUENCE</scope>
</reference>
<feature type="transmembrane region" description="Helical" evidence="1">
    <location>
        <begin position="291"/>
        <end position="311"/>
    </location>
</feature>
<dbReference type="InterPro" id="IPR050834">
    <property type="entry name" value="Glycosyltransf_2"/>
</dbReference>
<proteinExistence type="predicted"/>
<feature type="transmembrane region" description="Helical" evidence="1">
    <location>
        <begin position="267"/>
        <end position="285"/>
    </location>
</feature>
<sequence>MSNKDKNVVPETTPASNAKADIFSIVIPAYNSAKLLSRCLEALEKQSAPNVEFEVIVADDGSTDETLEMLSQFKARTELNLQWTSISNSGPGYARNAGVAKSAGSWIGFIDADVIPDADWVKNAIQLIRQKPDAGAFEGRTEVTQRNLATPFTHQTENTDGGRYPTCNFLVRRNLANFHPAYQGPLHFREDTDLAFSILASGYSIIFAPQLIVEHPPLSSSYSRPLVLARRYYYDGLLARRFPSRYQSELDAHQIFGLKIPHLKRKLYSFFVLSQIVFLAALLFGSSASGMLLPLNAYLAGLCLTAGASLRYANLRDLSLQDWLVFVSQLHVLPWVMGYSLFRGWLDFRGVPEFNAG</sequence>
<keyword evidence="1" id="KW-0812">Transmembrane</keyword>
<dbReference type="InterPro" id="IPR001173">
    <property type="entry name" value="Glyco_trans_2-like"/>
</dbReference>
<accession>A0A381NF13</accession>
<keyword evidence="1" id="KW-0472">Membrane</keyword>
<dbReference type="Gene3D" id="3.90.550.10">
    <property type="entry name" value="Spore Coat Polysaccharide Biosynthesis Protein SpsA, Chain A"/>
    <property type="match status" value="1"/>
</dbReference>
<evidence type="ECO:0000313" key="3">
    <source>
        <dbReference type="EMBL" id="SUZ52989.1"/>
    </source>
</evidence>
<keyword evidence="1" id="KW-1133">Transmembrane helix</keyword>
<protein>
    <recommendedName>
        <fullName evidence="2">Glycosyltransferase 2-like domain-containing protein</fullName>
    </recommendedName>
</protein>